<name>A0A484G5N5_COLOR</name>
<dbReference type="AlphaFoldDB" id="A0A484G5N5"/>
<evidence type="ECO:0000313" key="2">
    <source>
        <dbReference type="Proteomes" id="UP000014480"/>
    </source>
</evidence>
<reference evidence="2" key="2">
    <citation type="journal article" date="2019" name="Mol. Plant Microbe Interact.">
        <title>Genome sequence resources for four phytopathogenic fungi from the Colletotrichum orbiculare species complex.</title>
        <authorList>
            <person name="Gan P."/>
            <person name="Tsushima A."/>
            <person name="Narusaka M."/>
            <person name="Narusaka Y."/>
            <person name="Takano Y."/>
            <person name="Kubo Y."/>
            <person name="Shirasu K."/>
        </authorList>
    </citation>
    <scope>GENOME REANNOTATION</scope>
    <source>
        <strain evidence="2">104-T / ATCC 96160 / CBS 514.97 / LARS 414 / MAFF 240422</strain>
    </source>
</reference>
<organism evidence="1 2">
    <name type="scientific">Colletotrichum orbiculare (strain 104-T / ATCC 96160 / CBS 514.97 / LARS 414 / MAFF 240422)</name>
    <name type="common">Cucumber anthracnose fungus</name>
    <name type="synonym">Colletotrichum lagenarium</name>
    <dbReference type="NCBI Taxonomy" id="1213857"/>
    <lineage>
        <taxon>Eukaryota</taxon>
        <taxon>Fungi</taxon>
        <taxon>Dikarya</taxon>
        <taxon>Ascomycota</taxon>
        <taxon>Pezizomycotina</taxon>
        <taxon>Sordariomycetes</taxon>
        <taxon>Hypocreomycetidae</taxon>
        <taxon>Glomerellales</taxon>
        <taxon>Glomerellaceae</taxon>
        <taxon>Colletotrichum</taxon>
        <taxon>Colletotrichum orbiculare species complex</taxon>
    </lineage>
</organism>
<comment type="caution">
    <text evidence="1">The sequence shown here is derived from an EMBL/GenBank/DDBJ whole genome shotgun (WGS) entry which is preliminary data.</text>
</comment>
<sequence length="77" mass="9224">MKLTTMKWCLKQCSMYTANRSRSRALDLQLQVGAELLQQNQRHEQVNTELYKRSIVRQLRKLKSIFSRNLAHSIVFW</sequence>
<evidence type="ECO:0000313" key="1">
    <source>
        <dbReference type="EMBL" id="TDZ24897.1"/>
    </source>
</evidence>
<keyword evidence="2" id="KW-1185">Reference proteome</keyword>
<protein>
    <submittedName>
        <fullName evidence="1">Uncharacterized protein</fullName>
    </submittedName>
</protein>
<dbReference type="Proteomes" id="UP000014480">
    <property type="component" value="Unassembled WGS sequence"/>
</dbReference>
<accession>A0A484G5N5</accession>
<dbReference type="EMBL" id="AMCV02000004">
    <property type="protein sequence ID" value="TDZ24897.1"/>
    <property type="molecule type" value="Genomic_DNA"/>
</dbReference>
<reference evidence="2" key="1">
    <citation type="journal article" date="2013" name="New Phytol.">
        <title>Comparative genomic and transcriptomic analyses reveal the hemibiotrophic stage shift of Colletotrichum fungi.</title>
        <authorList>
            <person name="Gan P."/>
            <person name="Ikeda K."/>
            <person name="Irieda H."/>
            <person name="Narusaka M."/>
            <person name="O'Connell R.J."/>
            <person name="Narusaka Y."/>
            <person name="Takano Y."/>
            <person name="Kubo Y."/>
            <person name="Shirasu K."/>
        </authorList>
    </citation>
    <scope>NUCLEOTIDE SEQUENCE [LARGE SCALE GENOMIC DNA]</scope>
    <source>
        <strain evidence="2">104-T / ATCC 96160 / CBS 514.97 / LARS 414 / MAFF 240422</strain>
    </source>
</reference>
<gene>
    <name evidence="1" type="ORF">Cob_v002465</name>
</gene>
<proteinExistence type="predicted"/>